<sequence>MQTSLDTQDLWRARYRDCSAEPSTDLDMDRALFIRSVHAGHGPECRQYLAAAAYCLDHGDEH</sequence>
<reference evidence="1 2" key="1">
    <citation type="submission" date="2022-11" db="EMBL/GenBank/DDBJ databases">
        <title>Genome Sequencing of Nocardia sp. ON39_IFM12276 and assembly.</title>
        <authorList>
            <person name="Shimojima M."/>
            <person name="Toyokawa M."/>
            <person name="Uesaka K."/>
        </authorList>
    </citation>
    <scope>NUCLEOTIDE SEQUENCE [LARGE SCALE GENOMIC DNA]</scope>
    <source>
        <strain evidence="1 2">IFM 12276</strain>
    </source>
</reference>
<proteinExistence type="predicted"/>
<dbReference type="EMBL" id="AP026978">
    <property type="protein sequence ID" value="BDT98443.1"/>
    <property type="molecule type" value="Genomic_DNA"/>
</dbReference>
<keyword evidence="2" id="KW-1185">Reference proteome</keyword>
<organism evidence="1 2">
    <name type="scientific">Nocardia sputorum</name>
    <dbReference type="NCBI Taxonomy" id="2984338"/>
    <lineage>
        <taxon>Bacteria</taxon>
        <taxon>Bacillati</taxon>
        <taxon>Actinomycetota</taxon>
        <taxon>Actinomycetes</taxon>
        <taxon>Mycobacteriales</taxon>
        <taxon>Nocardiaceae</taxon>
        <taxon>Nocardia</taxon>
    </lineage>
</organism>
<evidence type="ECO:0000313" key="1">
    <source>
        <dbReference type="EMBL" id="BDT98443.1"/>
    </source>
</evidence>
<evidence type="ECO:0000313" key="2">
    <source>
        <dbReference type="Proteomes" id="UP001317870"/>
    </source>
</evidence>
<name>A0ABN6TZR7_9NOCA</name>
<gene>
    <name evidence="1" type="ORF">IFM12276_14720</name>
</gene>
<protein>
    <submittedName>
        <fullName evidence="1">Uncharacterized protein</fullName>
    </submittedName>
</protein>
<accession>A0ABN6TZR7</accession>
<dbReference type="Proteomes" id="UP001317870">
    <property type="component" value="Chromosome"/>
</dbReference>